<evidence type="ECO:0000259" key="1">
    <source>
        <dbReference type="Pfam" id="PF07905"/>
    </source>
</evidence>
<feature type="domain" description="Purine catabolism PurC-like" evidence="1">
    <location>
        <begin position="19"/>
        <end position="143"/>
    </location>
</feature>
<dbReference type="PANTHER" id="PTHR33744:SF1">
    <property type="entry name" value="DNA-BINDING TRANSCRIPTIONAL ACTIVATOR ADER"/>
    <property type="match status" value="1"/>
</dbReference>
<accession>A0ABP8J0L6</accession>
<dbReference type="Proteomes" id="UP001500642">
    <property type="component" value="Unassembled WGS sequence"/>
</dbReference>
<name>A0ABP8J0L6_9MICO</name>
<dbReference type="InterPro" id="IPR051448">
    <property type="entry name" value="CdaR-like_regulators"/>
</dbReference>
<protein>
    <submittedName>
        <fullName evidence="3">PucR family transcriptional regulator</fullName>
    </submittedName>
</protein>
<feature type="domain" description="PucR C-terminal helix-turn-helix" evidence="2">
    <location>
        <begin position="497"/>
        <end position="551"/>
    </location>
</feature>
<dbReference type="Pfam" id="PF07905">
    <property type="entry name" value="PucR"/>
    <property type="match status" value="1"/>
</dbReference>
<dbReference type="EMBL" id="BAABGL010000002">
    <property type="protein sequence ID" value="GAA4382814.1"/>
    <property type="molecule type" value="Genomic_DNA"/>
</dbReference>
<evidence type="ECO:0000313" key="4">
    <source>
        <dbReference type="Proteomes" id="UP001500642"/>
    </source>
</evidence>
<evidence type="ECO:0000313" key="3">
    <source>
        <dbReference type="EMBL" id="GAA4382814.1"/>
    </source>
</evidence>
<evidence type="ECO:0000259" key="2">
    <source>
        <dbReference type="Pfam" id="PF13556"/>
    </source>
</evidence>
<dbReference type="InterPro" id="IPR012914">
    <property type="entry name" value="PucR_dom"/>
</dbReference>
<dbReference type="InterPro" id="IPR025736">
    <property type="entry name" value="PucR_C-HTH_dom"/>
</dbReference>
<gene>
    <name evidence="3" type="ORF">GCM10023167_01710</name>
</gene>
<proteinExistence type="predicted"/>
<dbReference type="InterPro" id="IPR042070">
    <property type="entry name" value="PucR_C-HTH_sf"/>
</dbReference>
<dbReference type="Gene3D" id="1.10.10.2840">
    <property type="entry name" value="PucR C-terminal helix-turn-helix domain"/>
    <property type="match status" value="1"/>
</dbReference>
<dbReference type="Pfam" id="PF13556">
    <property type="entry name" value="HTH_30"/>
    <property type="match status" value="1"/>
</dbReference>
<dbReference type="RefSeq" id="WP_345029117.1">
    <property type="nucleotide sequence ID" value="NZ_BAABGL010000002.1"/>
</dbReference>
<keyword evidence="4" id="KW-1185">Reference proteome</keyword>
<sequence length="563" mass="59335">MTHIAPDSRSESPVTVARVLELPDLAAGAPEVLCGQDLLGTPVRWVHIVDTENTGALLEGGELVLTTGSVFRHSHDQARSFFDDIEAAGVAAVVVELVGPDGAFDAEARRRIGSAVDGRVLPVVVLHRRARFVRVTQAAHRLLIGEQVARLESARRVHEVFTGLSLEGADEQRIVDTAAELLGAAVVLEDAAHRVLAFNAAGGSVDALLAEWPARATGEGGRTREAGPAGSRAVRLHTPVGVSGRRWGRLVVPDAGSGAEAAAHVLERAGQAVTLARMAAQDRRDLLQQARTGFLQELMDGTLTDPGQALARAEALGMRSAPVYLPFVLQLEPVPGEDPTGLQLRERAALDAMTAAARAQRLPALAGGLRSGSFAVLLGLGSADDVDRRLGDLLDRADALLDGGRPDAAGAKPTSWIVGVGPAADSLSGAAAGLEEAGRTVEVVATMEVHRRPFYRFGDVRLRGVLSALREEPRMRAFVESELGGLLSSEGPAALGFLRVLLECGGNKAEAARRANLSRPALYARIARIESVLGVSLEDADSRLAVHVALLWLEVGGRLDGRR</sequence>
<reference evidence="4" key="1">
    <citation type="journal article" date="2019" name="Int. J. Syst. Evol. Microbiol.">
        <title>The Global Catalogue of Microorganisms (GCM) 10K type strain sequencing project: providing services to taxonomists for standard genome sequencing and annotation.</title>
        <authorList>
            <consortium name="The Broad Institute Genomics Platform"/>
            <consortium name="The Broad Institute Genome Sequencing Center for Infectious Disease"/>
            <person name="Wu L."/>
            <person name="Ma J."/>
        </authorList>
    </citation>
    <scope>NUCLEOTIDE SEQUENCE [LARGE SCALE GENOMIC DNA]</scope>
    <source>
        <strain evidence="4">JCM 17808</strain>
    </source>
</reference>
<dbReference type="PANTHER" id="PTHR33744">
    <property type="entry name" value="CARBOHYDRATE DIACID REGULATOR"/>
    <property type="match status" value="1"/>
</dbReference>
<organism evidence="3 4">
    <name type="scientific">Brevibacterium pityocampae</name>
    <dbReference type="NCBI Taxonomy" id="506594"/>
    <lineage>
        <taxon>Bacteria</taxon>
        <taxon>Bacillati</taxon>
        <taxon>Actinomycetota</taxon>
        <taxon>Actinomycetes</taxon>
        <taxon>Micrococcales</taxon>
        <taxon>Brevibacteriaceae</taxon>
        <taxon>Brevibacterium</taxon>
    </lineage>
</organism>
<comment type="caution">
    <text evidence="3">The sequence shown here is derived from an EMBL/GenBank/DDBJ whole genome shotgun (WGS) entry which is preliminary data.</text>
</comment>